<dbReference type="EMDB" id="EMD-50202"/>
<accession>A8IVG9</accession>
<dbReference type="PANTHER" id="PTHR36026:SF1">
    <property type="entry name" value="OS05G0542100 PROTEIN"/>
    <property type="match status" value="1"/>
</dbReference>
<keyword evidence="3 4" id="KW-0002">3D-structure</keyword>
<organism evidence="1 2">
    <name type="scientific">Chlamydomonas reinhardtii</name>
    <name type="common">Chlamydomonas smithii</name>
    <dbReference type="NCBI Taxonomy" id="3055"/>
    <lineage>
        <taxon>Eukaryota</taxon>
        <taxon>Viridiplantae</taxon>
        <taxon>Chlorophyta</taxon>
        <taxon>core chlorophytes</taxon>
        <taxon>Chlorophyceae</taxon>
        <taxon>CS clade</taxon>
        <taxon>Chlamydomonadales</taxon>
        <taxon>Chlamydomonadaceae</taxon>
        <taxon>Chlamydomonas</taxon>
    </lineage>
</organism>
<dbReference type="AlphaFoldDB" id="A8IVG9"/>
<gene>
    <name evidence="1" type="ORF">CHLRE_12g537050v5</name>
</gene>
<evidence type="ECO:0000313" key="1">
    <source>
        <dbReference type="EMBL" id="PNW75690.1"/>
    </source>
</evidence>
<dbReference type="GeneID" id="5718474"/>
<keyword evidence="2" id="KW-1185">Reference proteome</keyword>
<sequence>MSLGEAFRTAVYKEPVMVWSLMIYGVGISYAAFVKPSMIEPHSKDLPSAPPSLKEVMAGIQAKLNNK</sequence>
<dbReference type="Gramene" id="PNW75690">
    <property type="protein sequence ID" value="PNW75690"/>
    <property type="gene ID" value="CHLRE_12g537050v5"/>
</dbReference>
<dbReference type="HOGENOM" id="CLU_2816025_0_0_1"/>
<dbReference type="PDB" id="9F5Y">
    <property type="method" value="EM"/>
    <property type="resolution" value="2.51 A"/>
    <property type="chains" value="c=1-67"/>
</dbReference>
<dbReference type="Proteomes" id="UP000006906">
    <property type="component" value="Chromosome 12"/>
</dbReference>
<dbReference type="PDB" id="9F62">
    <property type="method" value="EM"/>
    <property type="resolution" value="5.44 A"/>
    <property type="chains" value="5c/c=1-67"/>
</dbReference>
<evidence type="ECO:0000313" key="2">
    <source>
        <dbReference type="Proteomes" id="UP000006906"/>
    </source>
</evidence>
<dbReference type="PDB" id="9F5X">
    <property type="method" value="EM"/>
    <property type="resolution" value="2.82 A"/>
    <property type="chains" value="c=1-67"/>
</dbReference>
<dbReference type="InParanoid" id="A8IVG9"/>
<evidence type="ECO:0007829" key="4">
    <source>
        <dbReference type="PDB" id="9F5Y"/>
    </source>
</evidence>
<dbReference type="SMR" id="A8IVG9"/>
<dbReference type="OrthoDB" id="541556at2759"/>
<evidence type="ECO:0007829" key="3">
    <source>
        <dbReference type="PDB" id="9F5X"/>
    </source>
</evidence>
<dbReference type="EMDB" id="EMD-50203"/>
<reference evidence="1 2" key="1">
    <citation type="journal article" date="2007" name="Science">
        <title>The Chlamydomonas genome reveals the evolution of key animal and plant functions.</title>
        <authorList>
            <person name="Merchant S.S."/>
            <person name="Prochnik S.E."/>
            <person name="Vallon O."/>
            <person name="Harris E.H."/>
            <person name="Karpowicz S.J."/>
            <person name="Witman G.B."/>
            <person name="Terry A."/>
            <person name="Salamov A."/>
            <person name="Fritz-Laylin L.K."/>
            <person name="Marechal-Drouard L."/>
            <person name="Marshall W.F."/>
            <person name="Qu L.H."/>
            <person name="Nelson D.R."/>
            <person name="Sanderfoot A.A."/>
            <person name="Spalding M.H."/>
            <person name="Kapitonov V.V."/>
            <person name="Ren Q."/>
            <person name="Ferris P."/>
            <person name="Lindquist E."/>
            <person name="Shapiro H."/>
            <person name="Lucas S.M."/>
            <person name="Grimwood J."/>
            <person name="Schmutz J."/>
            <person name="Cardol P."/>
            <person name="Cerutti H."/>
            <person name="Chanfreau G."/>
            <person name="Chen C.L."/>
            <person name="Cognat V."/>
            <person name="Croft M.T."/>
            <person name="Dent R."/>
            <person name="Dutcher S."/>
            <person name="Fernandez E."/>
            <person name="Fukuzawa H."/>
            <person name="Gonzalez-Ballester D."/>
            <person name="Gonzalez-Halphen D."/>
            <person name="Hallmann A."/>
            <person name="Hanikenne M."/>
            <person name="Hippler M."/>
            <person name="Inwood W."/>
            <person name="Jabbari K."/>
            <person name="Kalanon M."/>
            <person name="Kuras R."/>
            <person name="Lefebvre P.A."/>
            <person name="Lemaire S.D."/>
            <person name="Lobanov A.V."/>
            <person name="Lohr M."/>
            <person name="Manuell A."/>
            <person name="Meier I."/>
            <person name="Mets L."/>
            <person name="Mittag M."/>
            <person name="Mittelmeier T."/>
            <person name="Moroney J.V."/>
            <person name="Moseley J."/>
            <person name="Napoli C."/>
            <person name="Nedelcu A.M."/>
            <person name="Niyogi K."/>
            <person name="Novoselov S.V."/>
            <person name="Paulsen I.T."/>
            <person name="Pazour G."/>
            <person name="Purton S."/>
            <person name="Ral J.P."/>
            <person name="Riano-Pachon D.M."/>
            <person name="Riekhof W."/>
            <person name="Rymarquis L."/>
            <person name="Schroda M."/>
            <person name="Stern D."/>
            <person name="Umen J."/>
            <person name="Willows R."/>
            <person name="Wilson N."/>
            <person name="Zimmer S.L."/>
            <person name="Allmer J."/>
            <person name="Balk J."/>
            <person name="Bisova K."/>
            <person name="Chen C.J."/>
            <person name="Elias M."/>
            <person name="Gendler K."/>
            <person name="Hauser C."/>
            <person name="Lamb M.R."/>
            <person name="Ledford H."/>
            <person name="Long J.C."/>
            <person name="Minagawa J."/>
            <person name="Page M.D."/>
            <person name="Pan J."/>
            <person name="Pootakham W."/>
            <person name="Roje S."/>
            <person name="Rose A."/>
            <person name="Stahlberg E."/>
            <person name="Terauchi A.M."/>
            <person name="Yang P."/>
            <person name="Ball S."/>
            <person name="Bowler C."/>
            <person name="Dieckmann C.L."/>
            <person name="Gladyshev V.N."/>
            <person name="Green P."/>
            <person name="Jorgensen R."/>
            <person name="Mayfield S."/>
            <person name="Mueller-Roeber B."/>
            <person name="Rajamani S."/>
            <person name="Sayre R.T."/>
            <person name="Brokstein P."/>
            <person name="Dubchak I."/>
            <person name="Goodstein D."/>
            <person name="Hornick L."/>
            <person name="Huang Y.W."/>
            <person name="Jhaveri J."/>
            <person name="Luo Y."/>
            <person name="Martinez D."/>
            <person name="Ngau W.C."/>
            <person name="Otillar B."/>
            <person name="Poliakov A."/>
            <person name="Porter A."/>
            <person name="Szajkowski L."/>
            <person name="Werner G."/>
            <person name="Zhou K."/>
            <person name="Grigoriev I.V."/>
            <person name="Rokhsar D.S."/>
            <person name="Grossman A.R."/>
        </authorList>
    </citation>
    <scope>NUCLEOTIDE SEQUENCE [LARGE SCALE GENOMIC DNA]</scope>
    <source>
        <strain evidence="2">CC-503</strain>
    </source>
</reference>
<dbReference type="RefSeq" id="XP_001692978.1">
    <property type="nucleotide sequence ID" value="XM_001692926.2"/>
</dbReference>
<dbReference type="EMDB" id="EMD-50210"/>
<reference evidence="3 4" key="2">
    <citation type="journal article" date="2025" name="Science">
        <title>In-cell architecture of the mitochondrial respiratory chain.</title>
        <authorList>
            <person name="Waltz F."/>
            <person name="Righetto R.D."/>
            <person name="Lamm L."/>
            <person name="Salinas-Giege T."/>
            <person name="Kelley R."/>
            <person name="Zhang X."/>
            <person name="Obr M."/>
            <person name="Khavnekar S."/>
            <person name="Kotecha A."/>
            <person name="Engel B.D."/>
        </authorList>
    </citation>
    <scope>STRUCTURE BY ELECTRON MICROSCOPY (2.51 ANGSTROMS)</scope>
</reference>
<dbReference type="PANTHER" id="PTHR36026">
    <property type="entry name" value="OS05G0542100 PROTEIN"/>
    <property type="match status" value="1"/>
</dbReference>
<name>A8IVG9_CHLRE</name>
<proteinExistence type="evidence at protein level"/>
<dbReference type="KEGG" id="cre:CHLRE_12g537050v5"/>
<protein>
    <submittedName>
        <fullName evidence="1">Uncharacterized protein</fullName>
    </submittedName>
</protein>
<dbReference type="EMBL" id="CM008973">
    <property type="protein sequence ID" value="PNW75690.1"/>
    <property type="molecule type" value="Genomic_DNA"/>
</dbReference>
<dbReference type="PaxDb" id="3055-EDP03547"/>